<dbReference type="PROSITE" id="PS50928">
    <property type="entry name" value="ABC_TM1"/>
    <property type="match status" value="1"/>
</dbReference>
<feature type="transmembrane region" description="Helical" evidence="9">
    <location>
        <begin position="123"/>
        <end position="146"/>
    </location>
</feature>
<dbReference type="Pfam" id="PF12911">
    <property type="entry name" value="OppC_N"/>
    <property type="match status" value="1"/>
</dbReference>
<proteinExistence type="inferred from homology"/>
<keyword evidence="4 9" id="KW-0812">Transmembrane</keyword>
<dbReference type="InterPro" id="IPR050366">
    <property type="entry name" value="BP-dependent_transpt_permease"/>
</dbReference>
<dbReference type="RefSeq" id="WP_260348686.1">
    <property type="nucleotide sequence ID" value="NZ_JAOAOS010000006.1"/>
</dbReference>
<evidence type="ECO:0000256" key="6">
    <source>
        <dbReference type="ARBA" id="ARBA00022927"/>
    </source>
</evidence>
<dbReference type="PANTHER" id="PTHR43386">
    <property type="entry name" value="OLIGOPEPTIDE TRANSPORT SYSTEM PERMEASE PROTEIN APPC"/>
    <property type="match status" value="1"/>
</dbReference>
<evidence type="ECO:0000256" key="7">
    <source>
        <dbReference type="ARBA" id="ARBA00022989"/>
    </source>
</evidence>
<dbReference type="Proteomes" id="UP001595976">
    <property type="component" value="Unassembled WGS sequence"/>
</dbReference>
<keyword evidence="3" id="KW-1003">Cell membrane</keyword>
<accession>A0ABW0F0P7</accession>
<dbReference type="PANTHER" id="PTHR43386:SF1">
    <property type="entry name" value="D,D-DIPEPTIDE TRANSPORT SYSTEM PERMEASE PROTEIN DDPC-RELATED"/>
    <property type="match status" value="1"/>
</dbReference>
<dbReference type="CDD" id="cd06261">
    <property type="entry name" value="TM_PBP2"/>
    <property type="match status" value="1"/>
</dbReference>
<gene>
    <name evidence="11" type="ORF">ACFPK2_08535</name>
</gene>
<evidence type="ECO:0000256" key="1">
    <source>
        <dbReference type="ARBA" id="ARBA00004651"/>
    </source>
</evidence>
<dbReference type="InterPro" id="IPR025966">
    <property type="entry name" value="OppC_N"/>
</dbReference>
<evidence type="ECO:0000256" key="2">
    <source>
        <dbReference type="ARBA" id="ARBA00022448"/>
    </source>
</evidence>
<comment type="caution">
    <text evidence="11">The sequence shown here is derived from an EMBL/GenBank/DDBJ whole genome shotgun (WGS) entry which is preliminary data.</text>
</comment>
<dbReference type="InterPro" id="IPR035906">
    <property type="entry name" value="MetI-like_sf"/>
</dbReference>
<reference evidence="12" key="1">
    <citation type="journal article" date="2019" name="Int. J. Syst. Evol. Microbiol.">
        <title>The Global Catalogue of Microorganisms (GCM) 10K type strain sequencing project: providing services to taxonomists for standard genome sequencing and annotation.</title>
        <authorList>
            <consortium name="The Broad Institute Genomics Platform"/>
            <consortium name="The Broad Institute Genome Sequencing Center for Infectious Disease"/>
            <person name="Wu L."/>
            <person name="Ma J."/>
        </authorList>
    </citation>
    <scope>NUCLEOTIDE SEQUENCE [LARGE SCALE GENOMIC DNA]</scope>
    <source>
        <strain evidence="12">CGMCC 1.15643</strain>
    </source>
</reference>
<sequence>MQAWRFLELKFIIGVVCLGSIVVLALFGGLIAGHDPNEQNLLFALEPPFGTEGGYLLGTDHLGRDLLSRMTSGARVSLAIAGSVVVLSGVVGVLVGALSGYLSGTRDILIQKVVETFWAFPPILLAIAILAFFGPSLTNVIIALTIQRWIPYCRIARAQALMLRSREYISAAKIMGGGTIWVLRHHVLPNLLASAIIIGTFTMATAILAESSLSFLGLGVPPSVPTWGGMLAEGRSYITRAWWLAVLPGLGIFLTVLGLNLLGDWLRDQLDPRAALNLS</sequence>
<keyword evidence="2 9" id="KW-0813">Transport</keyword>
<dbReference type="InterPro" id="IPR000515">
    <property type="entry name" value="MetI-like"/>
</dbReference>
<comment type="similarity">
    <text evidence="9">Belongs to the binding-protein-dependent transport system permease family.</text>
</comment>
<dbReference type="EMBL" id="JBHSLI010000003">
    <property type="protein sequence ID" value="MFC5293037.1"/>
    <property type="molecule type" value="Genomic_DNA"/>
</dbReference>
<evidence type="ECO:0000259" key="10">
    <source>
        <dbReference type="PROSITE" id="PS50928"/>
    </source>
</evidence>
<feature type="transmembrane region" description="Helical" evidence="9">
    <location>
        <begin position="195"/>
        <end position="220"/>
    </location>
</feature>
<keyword evidence="6" id="KW-0653">Protein transport</keyword>
<dbReference type="Gene3D" id="1.10.3720.10">
    <property type="entry name" value="MetI-like"/>
    <property type="match status" value="1"/>
</dbReference>
<evidence type="ECO:0000256" key="4">
    <source>
        <dbReference type="ARBA" id="ARBA00022692"/>
    </source>
</evidence>
<evidence type="ECO:0000256" key="3">
    <source>
        <dbReference type="ARBA" id="ARBA00022475"/>
    </source>
</evidence>
<feature type="transmembrane region" description="Helical" evidence="9">
    <location>
        <begin position="78"/>
        <end position="103"/>
    </location>
</feature>
<keyword evidence="12" id="KW-1185">Reference proteome</keyword>
<dbReference type="Pfam" id="PF00528">
    <property type="entry name" value="BPD_transp_1"/>
    <property type="match status" value="1"/>
</dbReference>
<name>A0ABW0F0P7_9HYPH</name>
<evidence type="ECO:0000256" key="8">
    <source>
        <dbReference type="ARBA" id="ARBA00023136"/>
    </source>
</evidence>
<evidence type="ECO:0000256" key="5">
    <source>
        <dbReference type="ARBA" id="ARBA00022856"/>
    </source>
</evidence>
<dbReference type="SUPFAM" id="SSF161098">
    <property type="entry name" value="MetI-like"/>
    <property type="match status" value="1"/>
</dbReference>
<keyword evidence="8 9" id="KW-0472">Membrane</keyword>
<organism evidence="11 12">
    <name type="scientific">Bosea minatitlanensis</name>
    <dbReference type="NCBI Taxonomy" id="128782"/>
    <lineage>
        <taxon>Bacteria</taxon>
        <taxon>Pseudomonadati</taxon>
        <taxon>Pseudomonadota</taxon>
        <taxon>Alphaproteobacteria</taxon>
        <taxon>Hyphomicrobiales</taxon>
        <taxon>Boseaceae</taxon>
        <taxon>Bosea</taxon>
    </lineage>
</organism>
<feature type="transmembrane region" description="Helical" evidence="9">
    <location>
        <begin position="241"/>
        <end position="262"/>
    </location>
</feature>
<keyword evidence="5" id="KW-0571">Peptide transport</keyword>
<evidence type="ECO:0000313" key="11">
    <source>
        <dbReference type="EMBL" id="MFC5293037.1"/>
    </source>
</evidence>
<protein>
    <submittedName>
        <fullName evidence="11">ABC transporter permease</fullName>
    </submittedName>
</protein>
<feature type="transmembrane region" description="Helical" evidence="9">
    <location>
        <begin position="12"/>
        <end position="32"/>
    </location>
</feature>
<keyword evidence="7 9" id="KW-1133">Transmembrane helix</keyword>
<evidence type="ECO:0000256" key="9">
    <source>
        <dbReference type="RuleBase" id="RU363032"/>
    </source>
</evidence>
<feature type="domain" description="ABC transmembrane type-1" evidence="10">
    <location>
        <begin position="74"/>
        <end position="263"/>
    </location>
</feature>
<comment type="subcellular location">
    <subcellularLocation>
        <location evidence="1 9">Cell membrane</location>
        <topology evidence="1 9">Multi-pass membrane protein</topology>
    </subcellularLocation>
</comment>
<evidence type="ECO:0000313" key="12">
    <source>
        <dbReference type="Proteomes" id="UP001595976"/>
    </source>
</evidence>